<dbReference type="Gene3D" id="2.160.10.10">
    <property type="entry name" value="Hexapeptide repeat proteins"/>
    <property type="match status" value="1"/>
</dbReference>
<gene>
    <name evidence="15" type="ORF">LRAMOSA06339</name>
</gene>
<feature type="domain" description="Nucleotidyl transferase" evidence="13">
    <location>
        <begin position="2"/>
        <end position="233"/>
    </location>
</feature>
<evidence type="ECO:0000256" key="3">
    <source>
        <dbReference type="ARBA" id="ARBA00007274"/>
    </source>
</evidence>
<dbReference type="GO" id="GO:0005737">
    <property type="term" value="C:cytoplasm"/>
    <property type="evidence" value="ECO:0007669"/>
    <property type="project" value="UniProtKB-SubCell"/>
</dbReference>
<feature type="domain" description="Mannose-1-phosphate guanyltransferase C-terminal" evidence="14">
    <location>
        <begin position="255"/>
        <end position="363"/>
    </location>
</feature>
<dbReference type="PANTHER" id="PTHR22572">
    <property type="entry name" value="SUGAR-1-PHOSPHATE GUANYL TRANSFERASE"/>
    <property type="match status" value="1"/>
</dbReference>
<dbReference type="GO" id="GO:0004475">
    <property type="term" value="F:mannose-1-phosphate guanylyltransferase (GTP) activity"/>
    <property type="evidence" value="ECO:0007669"/>
    <property type="project" value="UniProtKB-EC"/>
</dbReference>
<evidence type="ECO:0000256" key="5">
    <source>
        <dbReference type="ARBA" id="ARBA00018601"/>
    </source>
</evidence>
<evidence type="ECO:0000256" key="9">
    <source>
        <dbReference type="ARBA" id="ARBA00023134"/>
    </source>
</evidence>
<dbReference type="CDD" id="cd06425">
    <property type="entry name" value="M1P_guanylylT_B_like_N"/>
    <property type="match status" value="1"/>
</dbReference>
<proteinExistence type="inferred from homology"/>
<comment type="catalytic activity">
    <reaction evidence="12">
        <text>alpha-D-mannose 1-phosphate + GTP + H(+) = GDP-alpha-D-mannose + diphosphate</text>
        <dbReference type="Rhea" id="RHEA:15229"/>
        <dbReference type="ChEBI" id="CHEBI:15378"/>
        <dbReference type="ChEBI" id="CHEBI:33019"/>
        <dbReference type="ChEBI" id="CHEBI:37565"/>
        <dbReference type="ChEBI" id="CHEBI:57527"/>
        <dbReference type="ChEBI" id="CHEBI:58409"/>
        <dbReference type="EC" id="2.7.7.13"/>
    </reaction>
</comment>
<sequence length="364" mass="40117">MKALILVGGFGTRLRPLTLTLPKPLVEFANKPMILHQIEHLAKAGVTDIVLAVNYRPEIMVSTLKKYEQEFGVTITFSVETEPLGTAGPLALARDILAKDDSPFFVLNSDIICDYPFEQLRDFHLGHGNEGTIVVTKVDDPSKYGVIVNCPGGSTQIERFVEKPKEFISNKINAGIYVLSPRVLDRIELKPTSIEKEVFPYIANDGQLHTFDLEGFWMDVGQPKDFLSGTCLYLSHLSKKHPEQLASTDTDYVYKGNVMVHPSAKIGKGCRIGPNVVIGPDVQVGDGVRLQRCVILQGAKVKDYAWVQSSIVGWHSSVGRWSRLEGCSVLGDDVTINDEIYVNGGSILPHKGISSNITEPKIIM</sequence>
<evidence type="ECO:0000256" key="4">
    <source>
        <dbReference type="ARBA" id="ARBA00012387"/>
    </source>
</evidence>
<evidence type="ECO:0000256" key="11">
    <source>
        <dbReference type="ARBA" id="ARBA00031190"/>
    </source>
</evidence>
<evidence type="ECO:0000259" key="13">
    <source>
        <dbReference type="Pfam" id="PF00483"/>
    </source>
</evidence>
<dbReference type="Pfam" id="PF25087">
    <property type="entry name" value="GMPPB_C"/>
    <property type="match status" value="1"/>
</dbReference>
<evidence type="ECO:0000256" key="8">
    <source>
        <dbReference type="ARBA" id="ARBA00022741"/>
    </source>
</evidence>
<keyword evidence="8" id="KW-0547">Nucleotide-binding</keyword>
<keyword evidence="10" id="KW-0131">Cell cycle</keyword>
<dbReference type="SUPFAM" id="SSF53448">
    <property type="entry name" value="Nucleotide-diphospho-sugar transferases"/>
    <property type="match status" value="1"/>
</dbReference>
<dbReference type="GO" id="GO:0005525">
    <property type="term" value="F:GTP binding"/>
    <property type="evidence" value="ECO:0007669"/>
    <property type="project" value="UniProtKB-KW"/>
</dbReference>
<dbReference type="EMBL" id="LK023386">
    <property type="protein sequence ID" value="CDS14169.1"/>
    <property type="molecule type" value="Genomic_DNA"/>
</dbReference>
<dbReference type="OrthoDB" id="1733332at2759"/>
<dbReference type="GO" id="GO:0009298">
    <property type="term" value="P:GDP-mannose biosynthetic process"/>
    <property type="evidence" value="ECO:0007669"/>
    <property type="project" value="UniProtKB-UniPathway"/>
</dbReference>
<dbReference type="GO" id="GO:0071554">
    <property type="term" value="P:cell wall organization or biogenesis"/>
    <property type="evidence" value="ECO:0007669"/>
    <property type="project" value="UniProtKB-ARBA"/>
</dbReference>
<comment type="subcellular location">
    <subcellularLocation>
        <location evidence="1">Cytoplasm</location>
    </subcellularLocation>
</comment>
<evidence type="ECO:0000256" key="10">
    <source>
        <dbReference type="ARBA" id="ARBA00023306"/>
    </source>
</evidence>
<organism evidence="15">
    <name type="scientific">Lichtheimia ramosa</name>
    <dbReference type="NCBI Taxonomy" id="688394"/>
    <lineage>
        <taxon>Eukaryota</taxon>
        <taxon>Fungi</taxon>
        <taxon>Fungi incertae sedis</taxon>
        <taxon>Mucoromycota</taxon>
        <taxon>Mucoromycotina</taxon>
        <taxon>Mucoromycetes</taxon>
        <taxon>Mucorales</taxon>
        <taxon>Lichtheimiaceae</taxon>
        <taxon>Lichtheimia</taxon>
    </lineage>
</organism>
<dbReference type="InterPro" id="IPR045233">
    <property type="entry name" value="GMPPB_N"/>
</dbReference>
<reference evidence="15" key="1">
    <citation type="journal article" date="2014" name="Genome Announc.">
        <title>De novo whole-genome sequence and genome annotation of Lichtheimia ramosa.</title>
        <authorList>
            <person name="Linde J."/>
            <person name="Schwartze V."/>
            <person name="Binder U."/>
            <person name="Lass-Florl C."/>
            <person name="Voigt K."/>
            <person name="Horn F."/>
        </authorList>
    </citation>
    <scope>NUCLEOTIDE SEQUENCE</scope>
    <source>
        <strain evidence="15">JMRC FSU:6197</strain>
    </source>
</reference>
<dbReference type="UniPathway" id="UPA00126">
    <property type="reaction ID" value="UER00930"/>
</dbReference>
<dbReference type="EC" id="2.7.7.13" evidence="4"/>
<name>A0A077X3V5_9FUNG</name>
<dbReference type="FunFam" id="3.90.550.10:FF:000013">
    <property type="entry name" value="mannose-1-phosphate guanyltransferase beta"/>
    <property type="match status" value="1"/>
</dbReference>
<dbReference type="InterPro" id="IPR005835">
    <property type="entry name" value="NTP_transferase_dom"/>
</dbReference>
<dbReference type="InterPro" id="IPR029044">
    <property type="entry name" value="Nucleotide-diphossugar_trans"/>
</dbReference>
<dbReference type="Gene3D" id="3.90.550.10">
    <property type="entry name" value="Spore Coat Polysaccharide Biosynthesis Protein SpsA, Chain A"/>
    <property type="match status" value="1"/>
</dbReference>
<keyword evidence="7 15" id="KW-0808">Transferase</keyword>
<keyword evidence="9" id="KW-0342">GTP-binding</keyword>
<evidence type="ECO:0000259" key="14">
    <source>
        <dbReference type="Pfam" id="PF25087"/>
    </source>
</evidence>
<dbReference type="InterPro" id="IPR056729">
    <property type="entry name" value="GMPPB_C"/>
</dbReference>
<comment type="pathway">
    <text evidence="2">Nucleotide-sugar biosynthesis; GDP-alpha-D-mannose biosynthesis; GDP-alpha-D-mannose from alpha-D-mannose 1-phosphate (GTP route): step 1/1.</text>
</comment>
<evidence type="ECO:0000313" key="15">
    <source>
        <dbReference type="EMBL" id="CDS14169.1"/>
    </source>
</evidence>
<protein>
    <recommendedName>
        <fullName evidence="5">Mannose-1-phosphate guanyltransferase</fullName>
        <ecNumber evidence="4">2.7.7.13</ecNumber>
    </recommendedName>
    <alternativeName>
        <fullName evidence="11">GDP-mannose pyrophosphorylase</fullName>
    </alternativeName>
</protein>
<evidence type="ECO:0000256" key="1">
    <source>
        <dbReference type="ARBA" id="ARBA00004496"/>
    </source>
</evidence>
<evidence type="ECO:0000256" key="2">
    <source>
        <dbReference type="ARBA" id="ARBA00004823"/>
    </source>
</evidence>
<dbReference type="Pfam" id="PF00483">
    <property type="entry name" value="NTP_transferase"/>
    <property type="match status" value="1"/>
</dbReference>
<keyword evidence="6" id="KW-0963">Cytoplasm</keyword>
<comment type="similarity">
    <text evidence="3">Belongs to the transferase hexapeptide repeat family.</text>
</comment>
<dbReference type="AlphaFoldDB" id="A0A077X3V5"/>
<accession>A0A077X3V5</accession>
<dbReference type="InterPro" id="IPR050486">
    <property type="entry name" value="Mannose-1P_guanyltransferase"/>
</dbReference>
<evidence type="ECO:0000256" key="12">
    <source>
        <dbReference type="ARBA" id="ARBA00047343"/>
    </source>
</evidence>
<evidence type="ECO:0000256" key="7">
    <source>
        <dbReference type="ARBA" id="ARBA00022679"/>
    </source>
</evidence>
<dbReference type="FunFam" id="2.160.10.10:FF:000017">
    <property type="entry name" value="Mannose-1-phosphate guanyltransferase"/>
    <property type="match status" value="1"/>
</dbReference>
<evidence type="ECO:0000256" key="6">
    <source>
        <dbReference type="ARBA" id="ARBA00022490"/>
    </source>
</evidence>